<dbReference type="Gene3D" id="2.60.200.40">
    <property type="match status" value="1"/>
</dbReference>
<dbReference type="InterPro" id="IPR017438">
    <property type="entry name" value="ATP-NAD_kinase_N"/>
</dbReference>
<keyword evidence="3" id="KW-1185">Reference proteome</keyword>
<sequence>MSGTGRIMRGLGEAPAGNQGAMAQVAVVVHEEKLAAVRGADPRELLRAALLARGEPPPKLYPTSSGDAGEGATRAALAEGAQLVVVCGGDGTLNACAAALAGTGVPMAVVPIGTGNLVARNLGIPRDLASAVATAVGGAERPVDLGRLGPPDGGVLVGMAGVGLDAAMVQDAPKALKRRVGWPAYVVSLVRHLADRGFPAVVEVDGRRSRHWNVRTVVVGNVGALHGGLALFPDAQPDDGVLEVAVLAPRTVLGWIPVAARLLRGGGGPPTVVRRRGRHIVITGRGSLRREADGEPLPDGSVLDVTVEPGALLLRTEG</sequence>
<dbReference type="SUPFAM" id="SSF111331">
    <property type="entry name" value="NAD kinase/diacylglycerol kinase-like"/>
    <property type="match status" value="1"/>
</dbReference>
<dbReference type="Pfam" id="PF19279">
    <property type="entry name" value="YegS_C"/>
    <property type="match status" value="1"/>
</dbReference>
<dbReference type="PANTHER" id="PTHR30492:SF0">
    <property type="entry name" value="METHYLGLYOXAL SYNTHASE"/>
    <property type="match status" value="1"/>
</dbReference>
<evidence type="ECO:0000313" key="3">
    <source>
        <dbReference type="Proteomes" id="UP001499854"/>
    </source>
</evidence>
<evidence type="ECO:0000313" key="2">
    <source>
        <dbReference type="EMBL" id="GAA1987089.1"/>
    </source>
</evidence>
<dbReference type="InterPro" id="IPR045540">
    <property type="entry name" value="YegS/DAGK_C"/>
</dbReference>
<dbReference type="Gene3D" id="3.40.50.10330">
    <property type="entry name" value="Probable inorganic polyphosphate/atp-NAD kinase, domain 1"/>
    <property type="match status" value="1"/>
</dbReference>
<feature type="domain" description="DAGKc" evidence="1">
    <location>
        <begin position="20"/>
        <end position="151"/>
    </location>
</feature>
<dbReference type="PROSITE" id="PS50146">
    <property type="entry name" value="DAGK"/>
    <property type="match status" value="1"/>
</dbReference>
<dbReference type="SMART" id="SM00046">
    <property type="entry name" value="DAGKc"/>
    <property type="match status" value="1"/>
</dbReference>
<gene>
    <name evidence="2" type="ORF">GCM10009838_57240</name>
</gene>
<dbReference type="InterPro" id="IPR016064">
    <property type="entry name" value="NAD/diacylglycerol_kinase_sf"/>
</dbReference>
<name>A0ABP5DY22_9ACTN</name>
<accession>A0ABP5DY22</accession>
<dbReference type="EMBL" id="BAAAQM010000038">
    <property type="protein sequence ID" value="GAA1987089.1"/>
    <property type="molecule type" value="Genomic_DNA"/>
</dbReference>
<comment type="caution">
    <text evidence="2">The sequence shown here is derived from an EMBL/GenBank/DDBJ whole genome shotgun (WGS) entry which is preliminary data.</text>
</comment>
<dbReference type="Proteomes" id="UP001499854">
    <property type="component" value="Unassembled WGS sequence"/>
</dbReference>
<protein>
    <recommendedName>
        <fullName evidence="1">DAGKc domain-containing protein</fullName>
    </recommendedName>
</protein>
<evidence type="ECO:0000259" key="1">
    <source>
        <dbReference type="PROSITE" id="PS50146"/>
    </source>
</evidence>
<dbReference type="RefSeq" id="WP_344660238.1">
    <property type="nucleotide sequence ID" value="NZ_BAAAQM010000038.1"/>
</dbReference>
<dbReference type="InterPro" id="IPR004363">
    <property type="entry name" value="Methylgl_synth"/>
</dbReference>
<proteinExistence type="predicted"/>
<organism evidence="2 3">
    <name type="scientific">Catenulispora subtropica</name>
    <dbReference type="NCBI Taxonomy" id="450798"/>
    <lineage>
        <taxon>Bacteria</taxon>
        <taxon>Bacillati</taxon>
        <taxon>Actinomycetota</taxon>
        <taxon>Actinomycetes</taxon>
        <taxon>Catenulisporales</taxon>
        <taxon>Catenulisporaceae</taxon>
        <taxon>Catenulispora</taxon>
    </lineage>
</organism>
<dbReference type="PANTHER" id="PTHR30492">
    <property type="entry name" value="METHYLGLYOXAL SYNTHASE"/>
    <property type="match status" value="1"/>
</dbReference>
<dbReference type="InterPro" id="IPR001206">
    <property type="entry name" value="Diacylglycerol_kinase_cat_dom"/>
</dbReference>
<dbReference type="Pfam" id="PF00781">
    <property type="entry name" value="DAGK_cat"/>
    <property type="match status" value="1"/>
</dbReference>
<reference evidence="3" key="1">
    <citation type="journal article" date="2019" name="Int. J. Syst. Evol. Microbiol.">
        <title>The Global Catalogue of Microorganisms (GCM) 10K type strain sequencing project: providing services to taxonomists for standard genome sequencing and annotation.</title>
        <authorList>
            <consortium name="The Broad Institute Genomics Platform"/>
            <consortium name="The Broad Institute Genome Sequencing Center for Infectious Disease"/>
            <person name="Wu L."/>
            <person name="Ma J."/>
        </authorList>
    </citation>
    <scope>NUCLEOTIDE SEQUENCE [LARGE SCALE GENOMIC DNA]</scope>
    <source>
        <strain evidence="3">JCM 16013</strain>
    </source>
</reference>